<protein>
    <submittedName>
        <fullName evidence="1">Uncharacterized protein</fullName>
    </submittedName>
</protein>
<evidence type="ECO:0000313" key="2">
    <source>
        <dbReference type="Proteomes" id="UP000276133"/>
    </source>
</evidence>
<gene>
    <name evidence="1" type="ORF">BpHYR1_026456</name>
</gene>
<keyword evidence="2" id="KW-1185">Reference proteome</keyword>
<reference evidence="1 2" key="1">
    <citation type="journal article" date="2018" name="Sci. Rep.">
        <title>Genomic signatures of local adaptation to the degree of environmental predictability in rotifers.</title>
        <authorList>
            <person name="Franch-Gras L."/>
            <person name="Hahn C."/>
            <person name="Garcia-Roger E.M."/>
            <person name="Carmona M.J."/>
            <person name="Serra M."/>
            <person name="Gomez A."/>
        </authorList>
    </citation>
    <scope>NUCLEOTIDE SEQUENCE [LARGE SCALE GENOMIC DNA]</scope>
    <source>
        <strain evidence="1">HYR1</strain>
    </source>
</reference>
<name>A0A3M7QWR0_BRAPC</name>
<sequence length="76" mass="8131">MAGVYDVSAAQGEKVDCQRHVIVNNSIGIDNVLFGHNRPGNPAQMKRCVEREHAGQMAEIEAAKALVVAVLLGYGL</sequence>
<accession>A0A3M7QWR0</accession>
<evidence type="ECO:0000313" key="1">
    <source>
        <dbReference type="EMBL" id="RNA15817.1"/>
    </source>
</evidence>
<proteinExistence type="predicted"/>
<dbReference type="AlphaFoldDB" id="A0A3M7QWR0"/>
<organism evidence="1 2">
    <name type="scientific">Brachionus plicatilis</name>
    <name type="common">Marine rotifer</name>
    <name type="synonym">Brachionus muelleri</name>
    <dbReference type="NCBI Taxonomy" id="10195"/>
    <lineage>
        <taxon>Eukaryota</taxon>
        <taxon>Metazoa</taxon>
        <taxon>Spiralia</taxon>
        <taxon>Gnathifera</taxon>
        <taxon>Rotifera</taxon>
        <taxon>Eurotatoria</taxon>
        <taxon>Monogononta</taxon>
        <taxon>Pseudotrocha</taxon>
        <taxon>Ploima</taxon>
        <taxon>Brachionidae</taxon>
        <taxon>Brachionus</taxon>
    </lineage>
</organism>
<comment type="caution">
    <text evidence="1">The sequence shown here is derived from an EMBL/GenBank/DDBJ whole genome shotgun (WGS) entry which is preliminary data.</text>
</comment>
<dbReference type="EMBL" id="REGN01004882">
    <property type="protein sequence ID" value="RNA15817.1"/>
    <property type="molecule type" value="Genomic_DNA"/>
</dbReference>
<dbReference type="Proteomes" id="UP000276133">
    <property type="component" value="Unassembled WGS sequence"/>
</dbReference>